<feature type="compositionally biased region" description="Basic and acidic residues" evidence="1">
    <location>
        <begin position="241"/>
        <end position="250"/>
    </location>
</feature>
<evidence type="ECO:0000313" key="2">
    <source>
        <dbReference type="EMBL" id="GEW41495.1"/>
    </source>
</evidence>
<dbReference type="AlphaFoldDB" id="A0A699GYS0"/>
<sequence length="250" mass="28552">WFQKVVTYDWFRMKRLRMRLCNKRKAEEWCYDMSKVVEGRRGKKVLVAVAEGRRTTKVVDGTVVSAYKFRRSLSIDRIMEARFETIARKKLNIEEKIDIIISWPSEEAPLVIKGSLDANEDIGVVEVLSVIDDVFDIGESNVESIEVRSEFSEFIENKESVKEVVVGGGEFDGRLDEINLNLSEELRENGGKVIFERGRSVTAWVAKGERMVLCYVQGSGRRKRKKGVGCGSGRQENYGSGRRDCGRIRI</sequence>
<evidence type="ECO:0000256" key="1">
    <source>
        <dbReference type="SAM" id="MobiDB-lite"/>
    </source>
</evidence>
<dbReference type="EMBL" id="BKCJ010057424">
    <property type="protein sequence ID" value="GEW41495.1"/>
    <property type="molecule type" value="Genomic_DNA"/>
</dbReference>
<protein>
    <submittedName>
        <fullName evidence="2">Uncharacterized protein</fullName>
    </submittedName>
</protein>
<accession>A0A699GYS0</accession>
<comment type="caution">
    <text evidence="2">The sequence shown here is derived from an EMBL/GenBank/DDBJ whole genome shotgun (WGS) entry which is preliminary data.</text>
</comment>
<proteinExistence type="predicted"/>
<reference evidence="2" key="1">
    <citation type="journal article" date="2019" name="Sci. Rep.">
        <title>Draft genome of Tanacetum cinerariifolium, the natural source of mosquito coil.</title>
        <authorList>
            <person name="Yamashiro T."/>
            <person name="Shiraishi A."/>
            <person name="Satake H."/>
            <person name="Nakayama K."/>
        </authorList>
    </citation>
    <scope>NUCLEOTIDE SEQUENCE</scope>
</reference>
<name>A0A699GYS0_TANCI</name>
<organism evidence="2">
    <name type="scientific">Tanacetum cinerariifolium</name>
    <name type="common">Dalmatian daisy</name>
    <name type="synonym">Chrysanthemum cinerariifolium</name>
    <dbReference type="NCBI Taxonomy" id="118510"/>
    <lineage>
        <taxon>Eukaryota</taxon>
        <taxon>Viridiplantae</taxon>
        <taxon>Streptophyta</taxon>
        <taxon>Embryophyta</taxon>
        <taxon>Tracheophyta</taxon>
        <taxon>Spermatophyta</taxon>
        <taxon>Magnoliopsida</taxon>
        <taxon>eudicotyledons</taxon>
        <taxon>Gunneridae</taxon>
        <taxon>Pentapetalae</taxon>
        <taxon>asterids</taxon>
        <taxon>campanulids</taxon>
        <taxon>Asterales</taxon>
        <taxon>Asteraceae</taxon>
        <taxon>Asteroideae</taxon>
        <taxon>Anthemideae</taxon>
        <taxon>Anthemidinae</taxon>
        <taxon>Tanacetum</taxon>
    </lineage>
</organism>
<feature type="non-terminal residue" evidence="2">
    <location>
        <position position="1"/>
    </location>
</feature>
<gene>
    <name evidence="2" type="ORF">Tci_213471</name>
</gene>
<feature type="region of interest" description="Disordered" evidence="1">
    <location>
        <begin position="222"/>
        <end position="250"/>
    </location>
</feature>